<gene>
    <name evidence="2" type="ORF">SEMRO_676_G185700.1</name>
</gene>
<protein>
    <submittedName>
        <fullName evidence="2">Uncharacterized protein</fullName>
    </submittedName>
</protein>
<evidence type="ECO:0000313" key="3">
    <source>
        <dbReference type="Proteomes" id="UP001153069"/>
    </source>
</evidence>
<feature type="compositionally biased region" description="Polar residues" evidence="1">
    <location>
        <begin position="132"/>
        <end position="158"/>
    </location>
</feature>
<organism evidence="2 3">
    <name type="scientific">Seminavis robusta</name>
    <dbReference type="NCBI Taxonomy" id="568900"/>
    <lineage>
        <taxon>Eukaryota</taxon>
        <taxon>Sar</taxon>
        <taxon>Stramenopiles</taxon>
        <taxon>Ochrophyta</taxon>
        <taxon>Bacillariophyta</taxon>
        <taxon>Bacillariophyceae</taxon>
        <taxon>Bacillariophycidae</taxon>
        <taxon>Naviculales</taxon>
        <taxon>Naviculaceae</taxon>
        <taxon>Seminavis</taxon>
    </lineage>
</organism>
<dbReference type="Proteomes" id="UP001153069">
    <property type="component" value="Unassembled WGS sequence"/>
</dbReference>
<dbReference type="EMBL" id="CAICTM010000675">
    <property type="protein sequence ID" value="CAB9514821.1"/>
    <property type="molecule type" value="Genomic_DNA"/>
</dbReference>
<keyword evidence="3" id="KW-1185">Reference proteome</keyword>
<evidence type="ECO:0000313" key="2">
    <source>
        <dbReference type="EMBL" id="CAB9514821.1"/>
    </source>
</evidence>
<dbReference type="AlphaFoldDB" id="A0A9N8E516"/>
<accession>A0A9N8E516</accession>
<feature type="region of interest" description="Disordered" evidence="1">
    <location>
        <begin position="26"/>
        <end position="75"/>
    </location>
</feature>
<comment type="caution">
    <text evidence="2">The sequence shown here is derived from an EMBL/GenBank/DDBJ whole genome shotgun (WGS) entry which is preliminary data.</text>
</comment>
<name>A0A9N8E516_9STRA</name>
<reference evidence="2" key="1">
    <citation type="submission" date="2020-06" db="EMBL/GenBank/DDBJ databases">
        <authorList>
            <consortium name="Plant Systems Biology data submission"/>
        </authorList>
    </citation>
    <scope>NUCLEOTIDE SEQUENCE</scope>
    <source>
        <strain evidence="2">D6</strain>
    </source>
</reference>
<proteinExistence type="predicted"/>
<feature type="region of interest" description="Disordered" evidence="1">
    <location>
        <begin position="131"/>
        <end position="223"/>
    </location>
</feature>
<evidence type="ECO:0000256" key="1">
    <source>
        <dbReference type="SAM" id="MobiDB-lite"/>
    </source>
</evidence>
<sequence length="223" mass="24689">MTLLVQKQRGGRQDYILADGVNAMPEERVRADGGRATGETQANNNDIRAGNTSNTNHGGGNRPNNEDPNAAGDLGFDHDVYYDANGHERLTSWHEPDNGSNFSFASVSTITDGNAEVEYRLSNKFQAHAPRQLQTRSKTTVTPNSSKCSTNGAVATSMTPRRAVPRRVEVPRQQTRRNTAQREHTVTVRRPPAHSIAHHPFQPPSETLFRRGNFPTGKSQRKH</sequence>